<dbReference type="Pfam" id="PF07047">
    <property type="entry name" value="OPA3"/>
    <property type="match status" value="2"/>
</dbReference>
<comment type="caution">
    <text evidence="3">The sequence shown here is derived from an EMBL/GenBank/DDBJ whole genome shotgun (WGS) entry which is preliminary data.</text>
</comment>
<organism evidence="3 4">
    <name type="scientific">Rehmannia glutinosa</name>
    <name type="common">Chinese foxglove</name>
    <dbReference type="NCBI Taxonomy" id="99300"/>
    <lineage>
        <taxon>Eukaryota</taxon>
        <taxon>Viridiplantae</taxon>
        <taxon>Streptophyta</taxon>
        <taxon>Embryophyta</taxon>
        <taxon>Tracheophyta</taxon>
        <taxon>Spermatophyta</taxon>
        <taxon>Magnoliopsida</taxon>
        <taxon>eudicotyledons</taxon>
        <taxon>Gunneridae</taxon>
        <taxon>Pentapetalae</taxon>
        <taxon>asterids</taxon>
        <taxon>lamiids</taxon>
        <taxon>Lamiales</taxon>
        <taxon>Orobanchaceae</taxon>
        <taxon>Rehmannieae</taxon>
        <taxon>Rehmannia</taxon>
    </lineage>
</organism>
<feature type="coiled-coil region" evidence="1">
    <location>
        <begin position="147"/>
        <end position="174"/>
    </location>
</feature>
<sequence length="667" mass="74192">MVLPLLKLGTLALKTLSKPIAARIKKEAGRHPKFRSLIISVAQPLHYLLPSGAATAMKGYVLPSTLDLIGLFPVANHRITTTMQRRIYGHATDVEIRPLNEEKAVQAAVDLMGEFFVFSVAVAALYFEVQRNARSEAKKEELRKQEMEGMRQRDEELAKEVELLKQKLAEIEQMARGRGLADGEGLKSGACKSASHHLFKDRAKNRVDDLQGMFSDLQSARKESRSIDVAVLEEQVHLMLREWKAELNEPSPASSLQQGGSVGFSSEICRLLQLCEEEDDATSGLAAPKPDPDAQKVVDGSTSQEGFNMPKGPQEQVFQLLDQCKSAGMEVNNMGMNNVSLATQLDYHSYDFHQEFEQPYLIGFDGTGFVGEDGIPQISGYQQNICPPPSAFLGPKCALWDCPRPALGLDWCQKSDDYCSIYHAGIAPNEGYPGRPPVVRPGGIGLKDNLLFAALGAKAQGKEVGIPECEGAATAKSPWNAPELFDLTVLNGETIREWLFFDKPRRAFESGNRKQRSLPDYNGRGWHESRKQVMNEFGGLKRSYYMDPQPMENFEWHLYEYEINKYDACALYRLEVKRVDGKKTPKGKLGNDSVADLQKQMGRLTAEFPNNDKQRNVKGRGKNNLKDGNGSIYPASNAMAGQGEGFDYVRDAPYDYLVDNIGGYYLT</sequence>
<evidence type="ECO:0000256" key="2">
    <source>
        <dbReference type="SAM" id="MobiDB-lite"/>
    </source>
</evidence>
<protein>
    <recommendedName>
        <fullName evidence="5">Transcription factor VOZ1</fullName>
    </recommendedName>
</protein>
<evidence type="ECO:0000313" key="3">
    <source>
        <dbReference type="EMBL" id="KAK6124389.1"/>
    </source>
</evidence>
<dbReference type="PANTHER" id="PTHR33873">
    <property type="entry name" value="TRANSCRIPTION FACTOR VOZ1"/>
    <property type="match status" value="1"/>
</dbReference>
<name>A0ABR0UP09_REHGL</name>
<feature type="region of interest" description="Disordered" evidence="2">
    <location>
        <begin position="610"/>
        <end position="630"/>
    </location>
</feature>
<reference evidence="3 4" key="1">
    <citation type="journal article" date="2021" name="Comput. Struct. Biotechnol. J.">
        <title>De novo genome assembly of the potent medicinal plant Rehmannia glutinosa using nanopore technology.</title>
        <authorList>
            <person name="Ma L."/>
            <person name="Dong C."/>
            <person name="Song C."/>
            <person name="Wang X."/>
            <person name="Zheng X."/>
            <person name="Niu Y."/>
            <person name="Chen S."/>
            <person name="Feng W."/>
        </authorList>
    </citation>
    <scope>NUCLEOTIDE SEQUENCE [LARGE SCALE GENOMIC DNA]</scope>
    <source>
        <strain evidence="3">DH-2019</strain>
    </source>
</reference>
<dbReference type="EMBL" id="JABTTQ020002405">
    <property type="protein sequence ID" value="KAK6124389.1"/>
    <property type="molecule type" value="Genomic_DNA"/>
</dbReference>
<dbReference type="InterPro" id="IPR010754">
    <property type="entry name" value="OPA3-like"/>
</dbReference>
<gene>
    <name evidence="3" type="ORF">DH2020_041882</name>
</gene>
<evidence type="ECO:0008006" key="5">
    <source>
        <dbReference type="Google" id="ProtNLM"/>
    </source>
</evidence>
<evidence type="ECO:0000313" key="4">
    <source>
        <dbReference type="Proteomes" id="UP001318860"/>
    </source>
</evidence>
<dbReference type="Proteomes" id="UP001318860">
    <property type="component" value="Unassembled WGS sequence"/>
</dbReference>
<dbReference type="PANTHER" id="PTHR33873:SF15">
    <property type="entry name" value="TRANSCRIPTION FACTOR VOZ2"/>
    <property type="match status" value="1"/>
</dbReference>
<proteinExistence type="predicted"/>
<evidence type="ECO:0000256" key="1">
    <source>
        <dbReference type="SAM" id="Coils"/>
    </source>
</evidence>
<keyword evidence="1" id="KW-0175">Coiled coil</keyword>
<accession>A0ABR0UP09</accession>
<keyword evidence="4" id="KW-1185">Reference proteome</keyword>
<dbReference type="InterPro" id="IPR039277">
    <property type="entry name" value="VOZ1/VOZ2"/>
</dbReference>
<feature type="region of interest" description="Disordered" evidence="2">
    <location>
        <begin position="281"/>
        <end position="311"/>
    </location>
</feature>